<keyword evidence="1" id="KW-0812">Transmembrane</keyword>
<comment type="caution">
    <text evidence="2">The sequence shown here is derived from an EMBL/GenBank/DDBJ whole genome shotgun (WGS) entry which is preliminary data.</text>
</comment>
<evidence type="ECO:0000313" key="3">
    <source>
        <dbReference type="Proteomes" id="UP000298663"/>
    </source>
</evidence>
<keyword evidence="3" id="KW-1185">Reference proteome</keyword>
<feature type="transmembrane region" description="Helical" evidence="1">
    <location>
        <begin position="81"/>
        <end position="105"/>
    </location>
</feature>
<proteinExistence type="predicted"/>
<sequence length="261" mass="29722">MLLLTTTFNIYQIQGTLTIVLTFFSFVKPIQYQKFYTERTVKWCVFGGHIVAIILACVEFPERIYKPGLYSMTLMDVHTSIRFGSQMFLFVTMFLFYLMTFYIVVFKKDNVALIQTMGAEKYQKQKKTVIKSVLIYFTPPVFLLIISASGSLCIAQKAMLHIARGWSQGNCGPIIKVTDHLVMQLPRRDCEDVQGYQEKIGVQSDRSCEGNDYDGGFRGKENKGSTRKIAAVRLSWISTHPLASDPKLLSTKFNTLDTTSH</sequence>
<evidence type="ECO:0000256" key="1">
    <source>
        <dbReference type="SAM" id="Phobius"/>
    </source>
</evidence>
<feature type="transmembrane region" description="Helical" evidence="1">
    <location>
        <begin position="12"/>
        <end position="31"/>
    </location>
</feature>
<reference evidence="2 3" key="1">
    <citation type="journal article" date="2015" name="Genome Biol.">
        <title>Comparative genomics of Steinernema reveals deeply conserved gene regulatory networks.</title>
        <authorList>
            <person name="Dillman A.R."/>
            <person name="Macchietto M."/>
            <person name="Porter C.F."/>
            <person name="Rogers A."/>
            <person name="Williams B."/>
            <person name="Antoshechkin I."/>
            <person name="Lee M.M."/>
            <person name="Goodwin Z."/>
            <person name="Lu X."/>
            <person name="Lewis E.E."/>
            <person name="Goodrich-Blair H."/>
            <person name="Stock S.P."/>
            <person name="Adams B.J."/>
            <person name="Sternberg P.W."/>
            <person name="Mortazavi A."/>
        </authorList>
    </citation>
    <scope>NUCLEOTIDE SEQUENCE [LARGE SCALE GENOMIC DNA]</scope>
    <source>
        <strain evidence="2 3">ALL</strain>
    </source>
</reference>
<reference evidence="2 3" key="2">
    <citation type="journal article" date="2019" name="G3 (Bethesda)">
        <title>Hybrid Assembly of the Genome of the Entomopathogenic Nematode Steinernema carpocapsae Identifies the X-Chromosome.</title>
        <authorList>
            <person name="Serra L."/>
            <person name="Macchietto M."/>
            <person name="Macias-Munoz A."/>
            <person name="McGill C.J."/>
            <person name="Rodriguez I.M."/>
            <person name="Rodriguez B."/>
            <person name="Murad R."/>
            <person name="Mortazavi A."/>
        </authorList>
    </citation>
    <scope>NUCLEOTIDE SEQUENCE [LARGE SCALE GENOMIC DNA]</scope>
    <source>
        <strain evidence="2 3">ALL</strain>
    </source>
</reference>
<dbReference type="AlphaFoldDB" id="A0A4U5NWB8"/>
<gene>
    <name evidence="2" type="ORF">L596_012175</name>
</gene>
<dbReference type="EMBL" id="AZBU02000003">
    <property type="protein sequence ID" value="TKR87838.1"/>
    <property type="molecule type" value="Genomic_DNA"/>
</dbReference>
<keyword evidence="1" id="KW-0472">Membrane</keyword>
<name>A0A4U5NWB8_STECR</name>
<feature type="transmembrane region" description="Helical" evidence="1">
    <location>
        <begin position="133"/>
        <end position="152"/>
    </location>
</feature>
<keyword evidence="1" id="KW-1133">Transmembrane helix</keyword>
<accession>A0A4U5NWB8</accession>
<evidence type="ECO:0000313" key="2">
    <source>
        <dbReference type="EMBL" id="TKR87838.1"/>
    </source>
</evidence>
<organism evidence="2 3">
    <name type="scientific">Steinernema carpocapsae</name>
    <name type="common">Entomopathogenic nematode</name>
    <dbReference type="NCBI Taxonomy" id="34508"/>
    <lineage>
        <taxon>Eukaryota</taxon>
        <taxon>Metazoa</taxon>
        <taxon>Ecdysozoa</taxon>
        <taxon>Nematoda</taxon>
        <taxon>Chromadorea</taxon>
        <taxon>Rhabditida</taxon>
        <taxon>Tylenchina</taxon>
        <taxon>Panagrolaimomorpha</taxon>
        <taxon>Strongyloidoidea</taxon>
        <taxon>Steinernematidae</taxon>
        <taxon>Steinernema</taxon>
    </lineage>
</organism>
<feature type="transmembrane region" description="Helical" evidence="1">
    <location>
        <begin position="43"/>
        <end position="61"/>
    </location>
</feature>
<dbReference type="Proteomes" id="UP000298663">
    <property type="component" value="Unassembled WGS sequence"/>
</dbReference>
<protein>
    <submittedName>
        <fullName evidence="2">Uncharacterized protein</fullName>
    </submittedName>
</protein>